<dbReference type="EMBL" id="QKVK01000003">
    <property type="protein sequence ID" value="PZF77331.1"/>
    <property type="molecule type" value="Genomic_DNA"/>
</dbReference>
<evidence type="ECO:0000313" key="3">
    <source>
        <dbReference type="Proteomes" id="UP000248795"/>
    </source>
</evidence>
<comment type="caution">
    <text evidence="2">The sequence shown here is derived from an EMBL/GenBank/DDBJ whole genome shotgun (WGS) entry which is preliminary data.</text>
</comment>
<evidence type="ECO:0000313" key="2">
    <source>
        <dbReference type="EMBL" id="PZF77331.1"/>
    </source>
</evidence>
<accession>A0A2W2APJ9</accession>
<dbReference type="InterPro" id="IPR056442">
    <property type="entry name" value="GINT1_N"/>
</dbReference>
<keyword evidence="3" id="KW-1185">Reference proteome</keyword>
<dbReference type="Proteomes" id="UP000248795">
    <property type="component" value="Unassembled WGS sequence"/>
</dbReference>
<feature type="domain" description="Glucosamine inositolphosphorylceramide transferase 1 N-terminal" evidence="1">
    <location>
        <begin position="231"/>
        <end position="452"/>
    </location>
</feature>
<reference evidence="3" key="1">
    <citation type="submission" date="2018-06" db="EMBL/GenBank/DDBJ databases">
        <title>Aestuariibacter litoralis strain KCTC 52945T.</title>
        <authorList>
            <person name="Li X."/>
            <person name="Salam N."/>
            <person name="Li J.-L."/>
            <person name="Chen Y.-M."/>
            <person name="Yang Z.-W."/>
            <person name="Zhang L.-Y."/>
            <person name="Han M.-X."/>
            <person name="Xiao M."/>
            <person name="Li W.-J."/>
        </authorList>
    </citation>
    <scope>NUCLEOTIDE SEQUENCE [LARGE SCALE GENOMIC DNA]</scope>
    <source>
        <strain evidence="3">KCTC 52945</strain>
    </source>
</reference>
<gene>
    <name evidence="2" type="ORF">DK847_08395</name>
</gene>
<organism evidence="2 3">
    <name type="scientific">Aestuariivirga litoralis</name>
    <dbReference type="NCBI Taxonomy" id="2650924"/>
    <lineage>
        <taxon>Bacteria</taxon>
        <taxon>Pseudomonadati</taxon>
        <taxon>Pseudomonadota</taxon>
        <taxon>Alphaproteobacteria</taxon>
        <taxon>Hyphomicrobiales</taxon>
        <taxon>Aestuariivirgaceae</taxon>
        <taxon>Aestuariivirga</taxon>
    </lineage>
</organism>
<evidence type="ECO:0000259" key="1">
    <source>
        <dbReference type="Pfam" id="PF24793"/>
    </source>
</evidence>
<sequence length="485" mass="54461">MAVASGSYAWKPVIIADAAQSWAGPLFWFDSGTVLRRPLDAALSELARQGFWGLRSQMPLARKCDPRVLDALAVAPEVRHLREYAAGAVGFDLRTPLGRQLVQDWARHALVRDHIVPEGYPPFHKHDQALLNCLLAKAAFEGRFEPTDEEIDISSASPVKDVSTRNFVPGHMPLAADPLLRAWQATHKAADQLYHRARRFDDTRLDGLRRRWKEHFSVHIRNVATGHETVLSGPGGSYYADPFLWQRDGRTWLFVEEFIYARDQGRLAVLELDDRLHVATAEPVQFVPGYAALDCHASFPFIFAHGGETYMIPETHERRSVDLYVCEHWPARWRLVRRLLGGIDAVDTMALHHAGRWYLITSVAGGGQNRHLEIHHATDMLTGCFEPHPVNVRNIYGDNANGTGRNAGFIIQQPDGALLRLMQSSARYYGESVQPMRITMLTESDFSEEPVNSVDCLSGIVAGFPTHHVSRSAGLLAFDTRDRVR</sequence>
<protein>
    <recommendedName>
        <fullName evidence="1">Glucosamine inositolphosphorylceramide transferase 1 N-terminal domain-containing protein</fullName>
    </recommendedName>
</protein>
<proteinExistence type="predicted"/>
<dbReference type="SUPFAM" id="SSF75005">
    <property type="entry name" value="Arabinanase/levansucrase/invertase"/>
    <property type="match status" value="1"/>
</dbReference>
<dbReference type="AlphaFoldDB" id="A0A2W2APJ9"/>
<dbReference type="Pfam" id="PF24793">
    <property type="entry name" value="GINT1_N"/>
    <property type="match status" value="1"/>
</dbReference>
<name>A0A2W2APJ9_9HYPH</name>
<dbReference type="InterPro" id="IPR023296">
    <property type="entry name" value="Glyco_hydro_beta-prop_sf"/>
</dbReference>